<dbReference type="GeneID" id="19159892"/>
<feature type="compositionally biased region" description="Basic residues" evidence="2">
    <location>
        <begin position="125"/>
        <end position="143"/>
    </location>
</feature>
<feature type="compositionally biased region" description="Basic and acidic residues" evidence="2">
    <location>
        <begin position="13"/>
        <end position="22"/>
    </location>
</feature>
<name>W9Y5I0_9EURO</name>
<dbReference type="EMBL" id="AMWN01000004">
    <property type="protein sequence ID" value="EXJ88087.1"/>
    <property type="molecule type" value="Genomic_DNA"/>
</dbReference>
<dbReference type="eggNOG" id="ENOG502S8Z8">
    <property type="taxonomic scope" value="Eukaryota"/>
</dbReference>
<feature type="compositionally biased region" description="Basic residues" evidence="2">
    <location>
        <begin position="94"/>
        <end position="106"/>
    </location>
</feature>
<dbReference type="RefSeq" id="XP_007724093.1">
    <property type="nucleotide sequence ID" value="XM_007725903.1"/>
</dbReference>
<protein>
    <submittedName>
        <fullName evidence="3">Uncharacterized protein</fullName>
    </submittedName>
</protein>
<evidence type="ECO:0000313" key="3">
    <source>
        <dbReference type="EMBL" id="EXJ88087.1"/>
    </source>
</evidence>
<feature type="compositionally biased region" description="Basic and acidic residues" evidence="2">
    <location>
        <begin position="46"/>
        <end position="78"/>
    </location>
</feature>
<sequence length="636" mass="69340">MDRYRGRRSPPPRPRERDDHPNVEYFGSGESYRPGGATGEGPYRPPMRERPAADSWSADRGDGRRDDRRDDRREREEVDSYIPVTSSRAAPVRPRSRSPAFRRRSRTPPAPNNRGREDLFANRRSPVRRYSPRRSPPPRRRSRSAYGARPRSPPPDTKRYRDFSPDPSRRSPKRERRISPDRSRFERDRPRSPIRRGFSPEPDREPARGGESYRPRSRSPPPRRRPVDNWRRSPSPRNLNSGAASNNTSRRSSPPIHPDRLSLTGSIPSRSPAYPARGQYDRADSASYRGRSPPIAPTGPAGDTYERGRPRAVSPPREDVRSNGQPAPIQPPSGPSSYRNGNYGYDRPPPTGPSRGFNQSGQTQASPPTGPASSTMSMSAHNRGGGGAGTLGAPTRPRGAPGPGRFDGPPPRDFTSPPMRGGRGSLTYRGPGPFGPRGGGYGGRGDFGGGGSKGDFGGGPGRGDYGGSHRGSGGAGFGRGAAGGGGVGGPGGQASGSVSGNGEPAPSFPFRGNNNNSSSTTYPRTQRFNNTNNNSTNVSMNTVQHHLTTNEKIVPGGKLLPSGLPPDQEKRIKMLEAEAERMRSEIAEKQRSKREVLGEWEVRERESERETLRSELAEAHLQQLMEPEDGLGRAAF</sequence>
<dbReference type="AlphaFoldDB" id="W9Y5I0"/>
<feature type="compositionally biased region" description="Basic and acidic residues" evidence="2">
    <location>
        <begin position="156"/>
        <end position="169"/>
    </location>
</feature>
<feature type="compositionally biased region" description="Basic residues" evidence="2">
    <location>
        <begin position="215"/>
        <end position="224"/>
    </location>
</feature>
<feature type="compositionally biased region" description="Basic residues" evidence="2">
    <location>
        <begin position="1"/>
        <end position="10"/>
    </location>
</feature>
<feature type="compositionally biased region" description="Basic and acidic residues" evidence="2">
    <location>
        <begin position="177"/>
        <end position="191"/>
    </location>
</feature>
<dbReference type="Proteomes" id="UP000019484">
    <property type="component" value="Unassembled WGS sequence"/>
</dbReference>
<dbReference type="OrthoDB" id="5424692at2759"/>
<feature type="compositionally biased region" description="Polar residues" evidence="2">
    <location>
        <begin position="235"/>
        <end position="252"/>
    </location>
</feature>
<dbReference type="HOGENOM" id="CLU_024585_0_0_1"/>
<organism evidence="3 4">
    <name type="scientific">Capronia coronata CBS 617.96</name>
    <dbReference type="NCBI Taxonomy" id="1182541"/>
    <lineage>
        <taxon>Eukaryota</taxon>
        <taxon>Fungi</taxon>
        <taxon>Dikarya</taxon>
        <taxon>Ascomycota</taxon>
        <taxon>Pezizomycotina</taxon>
        <taxon>Eurotiomycetes</taxon>
        <taxon>Chaetothyriomycetidae</taxon>
        <taxon>Chaetothyriales</taxon>
        <taxon>Herpotrichiellaceae</taxon>
        <taxon>Capronia</taxon>
    </lineage>
</organism>
<proteinExistence type="predicted"/>
<feature type="compositionally biased region" description="Basic and acidic residues" evidence="2">
    <location>
        <begin position="201"/>
        <end position="214"/>
    </location>
</feature>
<feature type="compositionally biased region" description="Polar residues" evidence="2">
    <location>
        <begin position="356"/>
        <end position="380"/>
    </location>
</feature>
<feature type="compositionally biased region" description="Polar residues" evidence="2">
    <location>
        <begin position="512"/>
        <end position="528"/>
    </location>
</feature>
<feature type="compositionally biased region" description="Low complexity" evidence="2">
    <location>
        <begin position="391"/>
        <end position="407"/>
    </location>
</feature>
<reference evidence="3 4" key="1">
    <citation type="submission" date="2013-03" db="EMBL/GenBank/DDBJ databases">
        <title>The Genome Sequence of Capronia coronata CBS 617.96.</title>
        <authorList>
            <consortium name="The Broad Institute Genomics Platform"/>
            <person name="Cuomo C."/>
            <person name="de Hoog S."/>
            <person name="Gorbushina A."/>
            <person name="Walker B."/>
            <person name="Young S.K."/>
            <person name="Zeng Q."/>
            <person name="Gargeya S."/>
            <person name="Fitzgerald M."/>
            <person name="Haas B."/>
            <person name="Abouelleil A."/>
            <person name="Allen A.W."/>
            <person name="Alvarado L."/>
            <person name="Arachchi H.M."/>
            <person name="Berlin A.M."/>
            <person name="Chapman S.B."/>
            <person name="Gainer-Dewar J."/>
            <person name="Goldberg J."/>
            <person name="Griggs A."/>
            <person name="Gujja S."/>
            <person name="Hansen M."/>
            <person name="Howarth C."/>
            <person name="Imamovic A."/>
            <person name="Ireland A."/>
            <person name="Larimer J."/>
            <person name="McCowan C."/>
            <person name="Murphy C."/>
            <person name="Pearson M."/>
            <person name="Poon T.W."/>
            <person name="Priest M."/>
            <person name="Roberts A."/>
            <person name="Saif S."/>
            <person name="Shea T."/>
            <person name="Sisk P."/>
            <person name="Sykes S."/>
            <person name="Wortman J."/>
            <person name="Nusbaum C."/>
            <person name="Birren B."/>
        </authorList>
    </citation>
    <scope>NUCLEOTIDE SEQUENCE [LARGE SCALE GENOMIC DNA]</scope>
    <source>
        <strain evidence="3 4">CBS 617.96</strain>
    </source>
</reference>
<feature type="coiled-coil region" evidence="1">
    <location>
        <begin position="572"/>
        <end position="622"/>
    </location>
</feature>
<gene>
    <name evidence="3" type="ORF">A1O1_05015</name>
</gene>
<evidence type="ECO:0000256" key="1">
    <source>
        <dbReference type="SAM" id="Coils"/>
    </source>
</evidence>
<evidence type="ECO:0000256" key="2">
    <source>
        <dbReference type="SAM" id="MobiDB-lite"/>
    </source>
</evidence>
<feature type="region of interest" description="Disordered" evidence="2">
    <location>
        <begin position="1"/>
        <end position="538"/>
    </location>
</feature>
<dbReference type="STRING" id="1182541.W9Y5I0"/>
<feature type="compositionally biased region" description="Gly residues" evidence="2">
    <location>
        <begin position="435"/>
        <end position="494"/>
    </location>
</feature>
<comment type="caution">
    <text evidence="3">The sequence shown here is derived from an EMBL/GenBank/DDBJ whole genome shotgun (WGS) entry which is preliminary data.</text>
</comment>
<keyword evidence="4" id="KW-1185">Reference proteome</keyword>
<accession>W9Y5I0</accession>
<evidence type="ECO:0000313" key="4">
    <source>
        <dbReference type="Proteomes" id="UP000019484"/>
    </source>
</evidence>
<feature type="compositionally biased region" description="Low complexity" evidence="2">
    <location>
        <begin position="529"/>
        <end position="538"/>
    </location>
</feature>
<keyword evidence="1" id="KW-0175">Coiled coil</keyword>